<reference evidence="2" key="1">
    <citation type="journal article" date="2014" name="Int. J. Syst. Evol. Microbiol.">
        <title>Complete genome sequence of Corynebacterium casei LMG S-19264T (=DSM 44701T), isolated from a smear-ripened cheese.</title>
        <authorList>
            <consortium name="US DOE Joint Genome Institute (JGI-PGF)"/>
            <person name="Walter F."/>
            <person name="Albersmeier A."/>
            <person name="Kalinowski J."/>
            <person name="Ruckert C."/>
        </authorList>
    </citation>
    <scope>NUCLEOTIDE SEQUENCE</scope>
    <source>
        <strain evidence="2">JCM 19596</strain>
    </source>
</reference>
<dbReference type="EMBL" id="BMPG01000001">
    <property type="protein sequence ID" value="GGL56053.1"/>
    <property type="molecule type" value="Genomic_DNA"/>
</dbReference>
<dbReference type="RefSeq" id="WP_188976988.1">
    <property type="nucleotide sequence ID" value="NZ_BMPG01000001.1"/>
</dbReference>
<dbReference type="InterPro" id="IPR001075">
    <property type="entry name" value="NIF_FeS_clus_asmbl_NifU_C"/>
</dbReference>
<keyword evidence="3" id="KW-1185">Reference proteome</keyword>
<gene>
    <name evidence="2" type="ORF">GCM10009039_12780</name>
</gene>
<evidence type="ECO:0000313" key="2">
    <source>
        <dbReference type="EMBL" id="GGL56053.1"/>
    </source>
</evidence>
<evidence type="ECO:0000259" key="1">
    <source>
        <dbReference type="Pfam" id="PF01106"/>
    </source>
</evidence>
<protein>
    <recommendedName>
        <fullName evidence="1">NIF system FeS cluster assembly NifU C-terminal domain-containing protein</fullName>
    </recommendedName>
</protein>
<dbReference type="GO" id="GO:0016226">
    <property type="term" value="P:iron-sulfur cluster assembly"/>
    <property type="evidence" value="ECO:0007669"/>
    <property type="project" value="InterPro"/>
</dbReference>
<accession>A0A830F2G5</accession>
<organism evidence="2 3">
    <name type="scientific">Halocalculus aciditolerans</name>
    <dbReference type="NCBI Taxonomy" id="1383812"/>
    <lineage>
        <taxon>Archaea</taxon>
        <taxon>Methanobacteriati</taxon>
        <taxon>Methanobacteriota</taxon>
        <taxon>Stenosarchaea group</taxon>
        <taxon>Halobacteria</taxon>
        <taxon>Halobacteriales</taxon>
        <taxon>Halobacteriaceae</taxon>
        <taxon>Halocalculus</taxon>
    </lineage>
</organism>
<evidence type="ECO:0000313" key="3">
    <source>
        <dbReference type="Proteomes" id="UP000607197"/>
    </source>
</evidence>
<dbReference type="GO" id="GO:0051536">
    <property type="term" value="F:iron-sulfur cluster binding"/>
    <property type="evidence" value="ECO:0007669"/>
    <property type="project" value="InterPro"/>
</dbReference>
<feature type="domain" description="NIF system FeS cluster assembly NifU C-terminal" evidence="1">
    <location>
        <begin position="32"/>
        <end position="88"/>
    </location>
</feature>
<dbReference type="InterPro" id="IPR034904">
    <property type="entry name" value="FSCA_dom_sf"/>
</dbReference>
<comment type="caution">
    <text evidence="2">The sequence shown here is derived from an EMBL/GenBank/DDBJ whole genome shotgun (WGS) entry which is preliminary data.</text>
</comment>
<reference evidence="2" key="2">
    <citation type="submission" date="2020-09" db="EMBL/GenBank/DDBJ databases">
        <authorList>
            <person name="Sun Q."/>
            <person name="Ohkuma M."/>
        </authorList>
    </citation>
    <scope>NUCLEOTIDE SEQUENCE</scope>
    <source>
        <strain evidence="2">JCM 19596</strain>
    </source>
</reference>
<dbReference type="Gene3D" id="3.30.300.130">
    <property type="entry name" value="Fe-S cluster assembly (FSCA)"/>
    <property type="match status" value="1"/>
</dbReference>
<dbReference type="Proteomes" id="UP000607197">
    <property type="component" value="Unassembled WGS sequence"/>
</dbReference>
<dbReference type="SUPFAM" id="SSF117916">
    <property type="entry name" value="Fe-S cluster assembly (FSCA) domain-like"/>
    <property type="match status" value="1"/>
</dbReference>
<dbReference type="GO" id="GO:0005506">
    <property type="term" value="F:iron ion binding"/>
    <property type="evidence" value="ECO:0007669"/>
    <property type="project" value="InterPro"/>
</dbReference>
<dbReference type="OrthoDB" id="270036at2157"/>
<proteinExistence type="predicted"/>
<name>A0A830F2G5_9EURY</name>
<sequence length="99" mass="10248">MSADNSERPTGDVDPERDLTERVETFLARNFPQIQLHGGTAGVEGVDAESGEVWLALGGACSGCGISPMTVGAIQSRLPQEVPEISTVHVDAGGTGGHF</sequence>
<dbReference type="AlphaFoldDB" id="A0A830F2G5"/>
<dbReference type="Pfam" id="PF01106">
    <property type="entry name" value="NifU"/>
    <property type="match status" value="1"/>
</dbReference>